<dbReference type="Pfam" id="PF16075">
    <property type="entry name" value="DUF4815"/>
    <property type="match status" value="1"/>
</dbReference>
<evidence type="ECO:0000313" key="4">
    <source>
        <dbReference type="Proteomes" id="UP000275777"/>
    </source>
</evidence>
<feature type="compositionally biased region" description="Low complexity" evidence="1">
    <location>
        <begin position="627"/>
        <end position="641"/>
    </location>
</feature>
<evidence type="ECO:0000313" key="3">
    <source>
        <dbReference type="EMBL" id="VEB40173.1"/>
    </source>
</evidence>
<dbReference type="EMBL" id="LR134182">
    <property type="protein sequence ID" value="VEB40173.1"/>
    <property type="molecule type" value="Genomic_DNA"/>
</dbReference>
<evidence type="ECO:0000259" key="2">
    <source>
        <dbReference type="Pfam" id="PF16075"/>
    </source>
</evidence>
<name>A0A3S4HMC8_CHRVL</name>
<reference evidence="3 4" key="1">
    <citation type="submission" date="2018-12" db="EMBL/GenBank/DDBJ databases">
        <authorList>
            <consortium name="Pathogen Informatics"/>
        </authorList>
    </citation>
    <scope>NUCLEOTIDE SEQUENCE [LARGE SCALE GENOMIC DNA]</scope>
    <source>
        <strain evidence="3 4">NCTC9695</strain>
    </source>
</reference>
<feature type="region of interest" description="Disordered" evidence="1">
    <location>
        <begin position="627"/>
        <end position="724"/>
    </location>
</feature>
<dbReference type="AlphaFoldDB" id="A0A3S4HMC8"/>
<protein>
    <recommendedName>
        <fullName evidence="2">DUF4815 domain-containing protein</fullName>
    </recommendedName>
</protein>
<sequence length="724" mass="75969">MSNMPDGYYNRFDPAKHFDAHLFRASYAVQSAEFNEVQSNLSARIQGVADAMFRDGNVVRDARVVVHADSGQAVCEAGAVYLKGAVRGVAPKQLTIPVVGVVAVGLYLQESVVTELEDPSLRDPAVGARNYQEAGAARLKVEAVWGFAGDGQSGEFFPVYQVENGVLRAKEPPPQLDGVTQALARYDRDSSGGSYVVSGLAVAAAADLPTGEQVYTVSEGRARVNGYGVELNTSRRLVYPAAPDLRPIDSEPHTSATAGAQRINVDRAPIAAISQVRITKEVTATLTHGGYTGAQDPLPDTSVISVLEVKQGGAVFAAGTDYKLSAGKLDWSLPGNEPAPGSTYTVRYQFIAAAQPTQSDATGFTVEGAVAGTLVLVSYSQKLPRIDRLAIGADGELVWIKGVAADWNPQPPAVPASLLPLASVVQNWTRDRAVGNDGVRVVPMSDLAGLQGRLDRMAELIAQQRLTSDAQLREAGAKKGLFVDPFLSDGMRDAGIAQAAAIVGGELTLPIAASAAAVPGDVSDRTSLAFSLVPALEQPMRTGSMKINPYLAFDPLPAAVTLTPALDRWTELQTSWASPLTERLTIGSGNRASVSQTTSDVLLSTSRKPVETLRSIEVRFSVSGFGPTKPCPASSSTASASRPPPSKEKPCLSMPTAPACSPASSPSRPACRPASSASSSSAPAAAAARRSSSARASCRPSCAARSPASPKPAGRWTRWRRPSR</sequence>
<dbReference type="Proteomes" id="UP000275777">
    <property type="component" value="Chromosome"/>
</dbReference>
<gene>
    <name evidence="3" type="ORF">NCTC9695_00564</name>
</gene>
<organism evidence="3 4">
    <name type="scientific">Chromobacterium violaceum</name>
    <dbReference type="NCBI Taxonomy" id="536"/>
    <lineage>
        <taxon>Bacteria</taxon>
        <taxon>Pseudomonadati</taxon>
        <taxon>Pseudomonadota</taxon>
        <taxon>Betaproteobacteria</taxon>
        <taxon>Neisseriales</taxon>
        <taxon>Chromobacteriaceae</taxon>
        <taxon>Chromobacterium</taxon>
    </lineage>
</organism>
<feature type="domain" description="DUF4815" evidence="2">
    <location>
        <begin position="9"/>
        <end position="576"/>
    </location>
</feature>
<evidence type="ECO:0000256" key="1">
    <source>
        <dbReference type="SAM" id="MobiDB-lite"/>
    </source>
</evidence>
<feature type="compositionally biased region" description="Low complexity" evidence="1">
    <location>
        <begin position="657"/>
        <end position="708"/>
    </location>
</feature>
<accession>A0A3S4HMC8</accession>
<proteinExistence type="predicted"/>
<dbReference type="InterPro" id="IPR032096">
    <property type="entry name" value="DUF4815"/>
</dbReference>